<dbReference type="Proteomes" id="UP000237105">
    <property type="component" value="Unassembled WGS sequence"/>
</dbReference>
<evidence type="ECO:0000256" key="1">
    <source>
        <dbReference type="SAM" id="Phobius"/>
    </source>
</evidence>
<accession>A0A2P5DUE3</accession>
<evidence type="ECO:0008006" key="4">
    <source>
        <dbReference type="Google" id="ProtNLM"/>
    </source>
</evidence>
<organism evidence="2 3">
    <name type="scientific">Parasponia andersonii</name>
    <name type="common">Sponia andersonii</name>
    <dbReference type="NCBI Taxonomy" id="3476"/>
    <lineage>
        <taxon>Eukaryota</taxon>
        <taxon>Viridiplantae</taxon>
        <taxon>Streptophyta</taxon>
        <taxon>Embryophyta</taxon>
        <taxon>Tracheophyta</taxon>
        <taxon>Spermatophyta</taxon>
        <taxon>Magnoliopsida</taxon>
        <taxon>eudicotyledons</taxon>
        <taxon>Gunneridae</taxon>
        <taxon>Pentapetalae</taxon>
        <taxon>rosids</taxon>
        <taxon>fabids</taxon>
        <taxon>Rosales</taxon>
        <taxon>Cannabaceae</taxon>
        <taxon>Parasponia</taxon>
    </lineage>
</organism>
<keyword evidence="1" id="KW-0812">Transmembrane</keyword>
<reference evidence="3" key="1">
    <citation type="submission" date="2016-06" db="EMBL/GenBank/DDBJ databases">
        <title>Parallel loss of symbiosis genes in relatives of nitrogen-fixing non-legume Parasponia.</title>
        <authorList>
            <person name="Van Velzen R."/>
            <person name="Holmer R."/>
            <person name="Bu F."/>
            <person name="Rutten L."/>
            <person name="Van Zeijl A."/>
            <person name="Liu W."/>
            <person name="Santuari L."/>
            <person name="Cao Q."/>
            <person name="Sharma T."/>
            <person name="Shen D."/>
            <person name="Roswanjaya Y."/>
            <person name="Wardhani T."/>
            <person name="Kalhor M.S."/>
            <person name="Jansen J."/>
            <person name="Van den Hoogen J."/>
            <person name="Gungor B."/>
            <person name="Hartog M."/>
            <person name="Hontelez J."/>
            <person name="Verver J."/>
            <person name="Yang W.-C."/>
            <person name="Schijlen E."/>
            <person name="Repin R."/>
            <person name="Schilthuizen M."/>
            <person name="Schranz E."/>
            <person name="Heidstra R."/>
            <person name="Miyata K."/>
            <person name="Fedorova E."/>
            <person name="Kohlen W."/>
            <person name="Bisseling T."/>
            <person name="Smit S."/>
            <person name="Geurts R."/>
        </authorList>
    </citation>
    <scope>NUCLEOTIDE SEQUENCE [LARGE SCALE GENOMIC DNA]</scope>
    <source>
        <strain evidence="3">cv. WU1-14</strain>
    </source>
</reference>
<gene>
    <name evidence="2" type="ORF">PanWU01x14_032420</name>
</gene>
<keyword evidence="3" id="KW-1185">Reference proteome</keyword>
<dbReference type="AlphaFoldDB" id="A0A2P5DUE3"/>
<dbReference type="EMBL" id="JXTB01000016">
    <property type="protein sequence ID" value="PON76922.1"/>
    <property type="molecule type" value="Genomic_DNA"/>
</dbReference>
<evidence type="ECO:0000313" key="3">
    <source>
        <dbReference type="Proteomes" id="UP000237105"/>
    </source>
</evidence>
<comment type="caution">
    <text evidence="2">The sequence shown here is derived from an EMBL/GenBank/DDBJ whole genome shotgun (WGS) entry which is preliminary data.</text>
</comment>
<proteinExistence type="predicted"/>
<feature type="transmembrane region" description="Helical" evidence="1">
    <location>
        <begin position="90"/>
        <end position="109"/>
    </location>
</feature>
<evidence type="ECO:0000313" key="2">
    <source>
        <dbReference type="EMBL" id="PON76922.1"/>
    </source>
</evidence>
<keyword evidence="1" id="KW-1133">Transmembrane helix</keyword>
<feature type="transmembrane region" description="Helical" evidence="1">
    <location>
        <begin position="63"/>
        <end position="84"/>
    </location>
</feature>
<sequence length="110" mass="12925">MLIDSKLVEIKFSSDSILFASYIFFQIVFPNIKTSISTTMVFILCCMREIFFTGEWAQRYIVIIFRSIIPILIIRSIAIIIRLIFNITLFITPIIISIIFLQCCIFIPFW</sequence>
<protein>
    <recommendedName>
        <fullName evidence="4">Transmembrane protein</fullName>
    </recommendedName>
</protein>
<keyword evidence="1" id="KW-0472">Membrane</keyword>
<name>A0A2P5DUE3_PARAD</name>